<feature type="compositionally biased region" description="Polar residues" evidence="2">
    <location>
        <begin position="786"/>
        <end position="801"/>
    </location>
</feature>
<dbReference type="Pfam" id="PF15450">
    <property type="entry name" value="CCDC154"/>
    <property type="match status" value="1"/>
</dbReference>
<feature type="region of interest" description="Disordered" evidence="2">
    <location>
        <begin position="874"/>
        <end position="932"/>
    </location>
</feature>
<proteinExistence type="predicted"/>
<evidence type="ECO:0000256" key="2">
    <source>
        <dbReference type="SAM" id="MobiDB-lite"/>
    </source>
</evidence>
<feature type="coiled-coil region" evidence="1">
    <location>
        <begin position="438"/>
        <end position="484"/>
    </location>
</feature>
<sequence>MWQSFIDGDAGLFNKFGPAPLPAISSNQPGAQTPQPNDYNQIIPLGGRRSQLSNVTAVPAYAGDYTENRLRQVEDRLNMSEQSCRALLEEVVRLRGELKQSHLRSDEAIQSERQSRQQLADSIRSSNDLIGQLGARLKRAEERVSDERTAVGALVNHTKQVEQAVLGSQQELVARRDQQLTKIAELRNDLDEANRLREQLERATTTLVDEVRAIKGKVDTQHMESTSIVHDVKERTKRLEEDNRTLKMDHQRKMHESQHSSEQTTSLLRTQLDARLGEVRDVLMDLRNRVTTEETERRQQEQNFFLKLNDIQSQVHEQSRKRDETIHTIDVVQREREHAADNERLKMQGKIAEIAEEVSRKILSKEIRLREEAQQKFGNIEKYLHAEQAARIAHEQAMREENEKRWAALQKLTEEEVLHVREGQKLDRHKNVGGMSKVNEYMDKLEKMQHETKKQLEAVMKAEIKSRQNQDKQIEDKIEDVQEKLGVAISTLQQAIGGINEQVSSATSQPRESDAYQDKVKLLIEEQSQGGLRGLADLDARVMALQAKLASQEEETQRTVTKAIAEAIDDKDKQASKSLMEDQAEKLEKIDDWRDSAEKKLKQIKERMDELGPEIREMNRTNETLQEDMKGLIDSESKDRIRDVQMVRQDLQTKYTQLQQDIEAAKQAIPSGGEAAVPVIPVTQKEKLAQGKGGGKVDEATKARIDDIEDNINKQRKKFEELKEQIGKAENSIQTVRVHLGRKIDAETKALKKEIADVAAGKGGGSGAAVTGGGKSPTKDAEVEPQPSTSRRSSVAPSQRSKPPPGQGGARSRGPPGSKLSTKTPLRTPRQRGPSMFVKEMDGTGDIHSTPAINRYSIYSAYWWIKTIKKWRKNVPARLRPSRRTSQAGVSRRASVGPGSRSGQPSSDRQSLRSGTITGLEGSASVLEGDVQ</sequence>
<evidence type="ECO:0000256" key="1">
    <source>
        <dbReference type="SAM" id="Coils"/>
    </source>
</evidence>
<evidence type="ECO:0000313" key="3">
    <source>
        <dbReference type="EnsemblMetazoa" id="XP_038063745.1"/>
    </source>
</evidence>
<feature type="compositionally biased region" description="Gly residues" evidence="2">
    <location>
        <begin position="761"/>
        <end position="775"/>
    </location>
</feature>
<dbReference type="PANTHER" id="PTHR35153">
    <property type="entry name" value="COILED-COIL DOMAIN-CONTAINING PROTEIN 154"/>
    <property type="match status" value="1"/>
</dbReference>
<name>A0A914AIB0_PATMI</name>
<feature type="compositionally biased region" description="Polar residues" evidence="2">
    <location>
        <begin position="901"/>
        <end position="917"/>
    </location>
</feature>
<dbReference type="Proteomes" id="UP000887568">
    <property type="component" value="Unplaced"/>
</dbReference>
<dbReference type="PANTHER" id="PTHR35153:SF1">
    <property type="entry name" value="COILED-COIL DOMAIN-CONTAINING PROTEIN 154"/>
    <property type="match status" value="1"/>
</dbReference>
<accession>A0A914AIB0</accession>
<feature type="region of interest" description="Disordered" evidence="2">
    <location>
        <begin position="760"/>
        <end position="850"/>
    </location>
</feature>
<feature type="coiled-coil region" evidence="1">
    <location>
        <begin position="615"/>
        <end position="668"/>
    </location>
</feature>
<reference evidence="3" key="1">
    <citation type="submission" date="2022-11" db="UniProtKB">
        <authorList>
            <consortium name="EnsemblMetazoa"/>
        </authorList>
    </citation>
    <scope>IDENTIFICATION</scope>
</reference>
<feature type="coiled-coil region" evidence="1">
    <location>
        <begin position="698"/>
        <end position="732"/>
    </location>
</feature>
<keyword evidence="4" id="KW-1185">Reference proteome</keyword>
<dbReference type="InterPro" id="IPR029512">
    <property type="entry name" value="CCDC154"/>
</dbReference>
<protein>
    <submittedName>
        <fullName evidence="3">Uncharacterized protein</fullName>
    </submittedName>
</protein>
<dbReference type="OrthoDB" id="9445857at2759"/>
<feature type="coiled-coil region" evidence="1">
    <location>
        <begin position="169"/>
        <end position="249"/>
    </location>
</feature>
<evidence type="ECO:0000313" key="4">
    <source>
        <dbReference type="Proteomes" id="UP000887568"/>
    </source>
</evidence>
<keyword evidence="1" id="KW-0175">Coiled coil</keyword>
<dbReference type="EnsemblMetazoa" id="XM_038207817.1">
    <property type="protein sequence ID" value="XP_038063745.1"/>
    <property type="gene ID" value="LOC119734354"/>
</dbReference>
<dbReference type="GeneID" id="119734354"/>
<dbReference type="RefSeq" id="XP_038063745.1">
    <property type="nucleotide sequence ID" value="XM_038207817.1"/>
</dbReference>
<dbReference type="AlphaFoldDB" id="A0A914AIB0"/>
<organism evidence="3 4">
    <name type="scientific">Patiria miniata</name>
    <name type="common">Bat star</name>
    <name type="synonym">Asterina miniata</name>
    <dbReference type="NCBI Taxonomy" id="46514"/>
    <lineage>
        <taxon>Eukaryota</taxon>
        <taxon>Metazoa</taxon>
        <taxon>Echinodermata</taxon>
        <taxon>Eleutherozoa</taxon>
        <taxon>Asterozoa</taxon>
        <taxon>Asteroidea</taxon>
        <taxon>Valvatacea</taxon>
        <taxon>Valvatida</taxon>
        <taxon>Asterinidae</taxon>
        <taxon>Patiria</taxon>
    </lineage>
</organism>
<feature type="compositionally biased region" description="Basic residues" evidence="2">
    <location>
        <begin position="874"/>
        <end position="883"/>
    </location>
</feature>